<keyword evidence="1" id="KW-0812">Transmembrane</keyword>
<evidence type="ECO:0000313" key="4">
    <source>
        <dbReference type="EMBL" id="UOM50811.1"/>
    </source>
</evidence>
<dbReference type="Gene3D" id="3.30.70.270">
    <property type="match status" value="1"/>
</dbReference>
<dbReference type="Pfam" id="PF00990">
    <property type="entry name" value="GGDEF"/>
    <property type="match status" value="1"/>
</dbReference>
<dbReference type="PANTHER" id="PTHR33121">
    <property type="entry name" value="CYCLIC DI-GMP PHOSPHODIESTERASE PDEF"/>
    <property type="match status" value="1"/>
</dbReference>
<feature type="domain" description="EAL" evidence="2">
    <location>
        <begin position="386"/>
        <end position="634"/>
    </location>
</feature>
<organism evidence="4 5">
    <name type="scientific">Sphaerochaeta associata</name>
    <dbReference type="NCBI Taxonomy" id="1129264"/>
    <lineage>
        <taxon>Bacteria</taxon>
        <taxon>Pseudomonadati</taxon>
        <taxon>Spirochaetota</taxon>
        <taxon>Spirochaetia</taxon>
        <taxon>Spirochaetales</taxon>
        <taxon>Sphaerochaetaceae</taxon>
        <taxon>Sphaerochaeta</taxon>
    </lineage>
</organism>
<feature type="transmembrane region" description="Helical" evidence="1">
    <location>
        <begin position="172"/>
        <end position="191"/>
    </location>
</feature>
<evidence type="ECO:0000256" key="1">
    <source>
        <dbReference type="SAM" id="Phobius"/>
    </source>
</evidence>
<name>A0ABY4DFZ0_9SPIR</name>
<proteinExistence type="predicted"/>
<dbReference type="InterPro" id="IPR029787">
    <property type="entry name" value="Nucleotide_cyclase"/>
</dbReference>
<dbReference type="InterPro" id="IPR000160">
    <property type="entry name" value="GGDEF_dom"/>
</dbReference>
<evidence type="ECO:0000313" key="5">
    <source>
        <dbReference type="Proteomes" id="UP000829708"/>
    </source>
</evidence>
<dbReference type="CDD" id="cd01948">
    <property type="entry name" value="EAL"/>
    <property type="match status" value="1"/>
</dbReference>
<dbReference type="EMBL" id="CP094929">
    <property type="protein sequence ID" value="UOM50811.1"/>
    <property type="molecule type" value="Genomic_DNA"/>
</dbReference>
<protein>
    <submittedName>
        <fullName evidence="4">GGDEF domain-containing phosphodiesterase</fullName>
    </submittedName>
</protein>
<dbReference type="RefSeq" id="WP_244772196.1">
    <property type="nucleotide sequence ID" value="NZ_CP094929.1"/>
</dbReference>
<accession>A0ABY4DFZ0</accession>
<reference evidence="5" key="1">
    <citation type="journal article" date="2024" name="J Bioinform Genom">
        <title>Complete genome sequence of the type strain bacterium Sphaerochaeta associata GLS2t (VKM B-2742)t.</title>
        <authorList>
            <person name="Troshina O.Y."/>
            <person name="Tepeeva A.N."/>
            <person name="Arzamasceva V.O."/>
            <person name="Whitman W.B."/>
            <person name="Varghese N."/>
            <person name="Shapiro N."/>
            <person name="Woyke T."/>
            <person name="Kripides N.C."/>
            <person name="Vasilenko O.V."/>
        </authorList>
    </citation>
    <scope>NUCLEOTIDE SEQUENCE [LARGE SCALE GENOMIC DNA]</scope>
    <source>
        <strain evidence="5">GLS2T</strain>
    </source>
</reference>
<dbReference type="Gene3D" id="3.20.20.450">
    <property type="entry name" value="EAL domain"/>
    <property type="match status" value="1"/>
</dbReference>
<dbReference type="InterPro" id="IPR050706">
    <property type="entry name" value="Cyclic-di-GMP_PDE-like"/>
</dbReference>
<sequence length="634" mass="71342">MHYVTVALLSSILMLSILIDVLRFPLLRKDRGSRFFSELTITYSLYIILTLLLVSAQQGLVIYPVLIHRLVWTLHALAIPFLLSAWMHFNAVNVMDDPKLVGILSLIHDIPLAVLTVLAFRDVPRQQFYPLNQAFVHLLPSSGSTYIIALSWFFCFAMLMPTLGHRKNLQGSFLFISLLLPLCFGVSLISLQTTHSPLMFMLVNAFMLVLYYLIGQRDSVTFDSLSGLPNEALLQRKLIRIFRFQSPHTLIFLDIENFEYFSSLHGAPTAEQVLVGIGTFLKTMAASNEAFRLEGSRFCLCLPSKDGRLAGSVVQAVRQRMTQGWQVEGELLFVQVNFGVLHIPSHASTLAEYDQARKRVLSEITSVRKQPVFIFTKQDAFDQQRRMNVLSALRSSIRNPEQVMVHYQPIYDVATGRMVSAEALMRIKDEHLGFLPPSQFISLAEQSGLIVHLTKILLSKVCTLVRKNLGECALEYISVNLSGEDFNSSHIAGSLISIIEQEQIAPKKIGFEITESVALRSYEKVSQVMLELSLRDIKFALDDFGTGYSNLKALMDLPYAYVKFDKSVIHAAMADPAMLALLVDMLHTLGKVLIAEGVETEQQLEMVKSVGIERVQGFYYAKPMEEQAFLEMVG</sequence>
<feature type="transmembrane region" description="Helical" evidence="1">
    <location>
        <begin position="140"/>
        <end position="160"/>
    </location>
</feature>
<dbReference type="Pfam" id="PF00563">
    <property type="entry name" value="EAL"/>
    <property type="match status" value="1"/>
</dbReference>
<feature type="transmembrane region" description="Helical" evidence="1">
    <location>
        <begin position="45"/>
        <end position="66"/>
    </location>
</feature>
<keyword evidence="1" id="KW-1133">Transmembrane helix</keyword>
<dbReference type="SUPFAM" id="SSF55073">
    <property type="entry name" value="Nucleotide cyclase"/>
    <property type="match status" value="1"/>
</dbReference>
<dbReference type="InterPro" id="IPR043128">
    <property type="entry name" value="Rev_trsase/Diguanyl_cyclase"/>
</dbReference>
<dbReference type="SMART" id="SM00052">
    <property type="entry name" value="EAL"/>
    <property type="match status" value="1"/>
</dbReference>
<dbReference type="PANTHER" id="PTHR33121:SF79">
    <property type="entry name" value="CYCLIC DI-GMP PHOSPHODIESTERASE PDED-RELATED"/>
    <property type="match status" value="1"/>
</dbReference>
<dbReference type="PROSITE" id="PS50887">
    <property type="entry name" value="GGDEF"/>
    <property type="match status" value="1"/>
</dbReference>
<keyword evidence="1" id="KW-0472">Membrane</keyword>
<dbReference type="Proteomes" id="UP000829708">
    <property type="component" value="Chromosome"/>
</dbReference>
<dbReference type="InterPro" id="IPR001633">
    <property type="entry name" value="EAL_dom"/>
</dbReference>
<dbReference type="SMART" id="SM00267">
    <property type="entry name" value="GGDEF"/>
    <property type="match status" value="1"/>
</dbReference>
<feature type="transmembrane region" description="Helical" evidence="1">
    <location>
        <begin position="72"/>
        <end position="89"/>
    </location>
</feature>
<evidence type="ECO:0000259" key="3">
    <source>
        <dbReference type="PROSITE" id="PS50887"/>
    </source>
</evidence>
<gene>
    <name evidence="4" type="ORF">MUG09_14710</name>
</gene>
<dbReference type="PROSITE" id="PS50883">
    <property type="entry name" value="EAL"/>
    <property type="match status" value="1"/>
</dbReference>
<dbReference type="SUPFAM" id="SSF141868">
    <property type="entry name" value="EAL domain-like"/>
    <property type="match status" value="1"/>
</dbReference>
<feature type="domain" description="GGDEF" evidence="3">
    <location>
        <begin position="246"/>
        <end position="377"/>
    </location>
</feature>
<keyword evidence="5" id="KW-1185">Reference proteome</keyword>
<feature type="transmembrane region" description="Helical" evidence="1">
    <location>
        <begin position="6"/>
        <end position="24"/>
    </location>
</feature>
<feature type="transmembrane region" description="Helical" evidence="1">
    <location>
        <begin position="101"/>
        <end position="120"/>
    </location>
</feature>
<evidence type="ECO:0000259" key="2">
    <source>
        <dbReference type="PROSITE" id="PS50883"/>
    </source>
</evidence>
<dbReference type="InterPro" id="IPR035919">
    <property type="entry name" value="EAL_sf"/>
</dbReference>
<feature type="transmembrane region" description="Helical" evidence="1">
    <location>
        <begin position="197"/>
        <end position="214"/>
    </location>
</feature>